<name>A0ACB6RVK4_9PLEO</name>
<comment type="caution">
    <text evidence="1">The sequence shown here is derived from an EMBL/GenBank/DDBJ whole genome shotgun (WGS) entry which is preliminary data.</text>
</comment>
<dbReference type="EMBL" id="MU006724">
    <property type="protein sequence ID" value="KAF2625818.1"/>
    <property type="molecule type" value="Genomic_DNA"/>
</dbReference>
<dbReference type="Proteomes" id="UP000799754">
    <property type="component" value="Unassembled WGS sequence"/>
</dbReference>
<protein>
    <submittedName>
        <fullName evidence="1">HET-domain-containing protein</fullName>
    </submittedName>
</protein>
<organism evidence="1 2">
    <name type="scientific">Macroventuria anomochaeta</name>
    <dbReference type="NCBI Taxonomy" id="301207"/>
    <lineage>
        <taxon>Eukaryota</taxon>
        <taxon>Fungi</taxon>
        <taxon>Dikarya</taxon>
        <taxon>Ascomycota</taxon>
        <taxon>Pezizomycotina</taxon>
        <taxon>Dothideomycetes</taxon>
        <taxon>Pleosporomycetidae</taxon>
        <taxon>Pleosporales</taxon>
        <taxon>Pleosporineae</taxon>
        <taxon>Didymellaceae</taxon>
        <taxon>Macroventuria</taxon>
    </lineage>
</organism>
<proteinExistence type="predicted"/>
<evidence type="ECO:0000313" key="1">
    <source>
        <dbReference type="EMBL" id="KAF2625818.1"/>
    </source>
</evidence>
<accession>A0ACB6RVK4</accession>
<sequence length="688" mass="78294">MPVVEVLNSKYQKQNIKLQQTLAETEEGPLYFRGWTEIGPHKTRVTDETDRGGIVCTTCHGQSSLTGDIFFNATVRSLWHASENGCSYCTALLDAVKTFNGDAHFDLTQITVSVLSADPRELDLRTLSIIFWKSEVVGRADDQLAKVDIFRRTGYTEAITAPSWARNLAMKYLASGDTSSISAFDKLKYWLDSCDKDHICVSPDTDFMPKRILQITGDCVSLREGLEGRARYACLSHCWGVDGLAFKLVKSNRDVLCRGIPIADLPKTFRDAVQACTQLNLEFLWIDGLCIIQDDLEDWEKTAATMADIYRHGYITLAATVSSNSSGGCFRRVPDQARPKALQRTPGLFIEEHSRWTSPLHTWDVKFASRFPLLQRAWVYQERQLSPRTVHFAHRQLLWECKSSLRCEDGVLDYTIYSEPMFGDTTVKRTSEHYIPAWQRIVREYSRLDLTFQDDRLPAIAAVVEDMMERRPDDFYMAGMWVNSLLADLTWYIDSNAGAFKRLQPASHRLSPSWAWASVQGPIRFSDYRGYLPGMEILDISGSTYGPRQIGRVTHASINMRGPATEAAFKDGQYVQVREHQSYTIHNVSGDTAAGTTFKIYGVEKSKDFGLEGQDIQYMEAEKYLFFFINTDKLFCYGLILRQLSDNEYERVGTCVCQTDPYMFVESEREAMLERYIASLSIKEVTII</sequence>
<keyword evidence="2" id="KW-1185">Reference proteome</keyword>
<evidence type="ECO:0000313" key="2">
    <source>
        <dbReference type="Proteomes" id="UP000799754"/>
    </source>
</evidence>
<reference evidence="1" key="1">
    <citation type="journal article" date="2020" name="Stud. Mycol.">
        <title>101 Dothideomycetes genomes: a test case for predicting lifestyles and emergence of pathogens.</title>
        <authorList>
            <person name="Haridas S."/>
            <person name="Albert R."/>
            <person name="Binder M."/>
            <person name="Bloem J."/>
            <person name="Labutti K."/>
            <person name="Salamov A."/>
            <person name="Andreopoulos B."/>
            <person name="Baker S."/>
            <person name="Barry K."/>
            <person name="Bills G."/>
            <person name="Bluhm B."/>
            <person name="Cannon C."/>
            <person name="Castanera R."/>
            <person name="Culley D."/>
            <person name="Daum C."/>
            <person name="Ezra D."/>
            <person name="Gonzalez J."/>
            <person name="Henrissat B."/>
            <person name="Kuo A."/>
            <person name="Liang C."/>
            <person name="Lipzen A."/>
            <person name="Lutzoni F."/>
            <person name="Magnuson J."/>
            <person name="Mondo S."/>
            <person name="Nolan M."/>
            <person name="Ohm R."/>
            <person name="Pangilinan J."/>
            <person name="Park H.-J."/>
            <person name="Ramirez L."/>
            <person name="Alfaro M."/>
            <person name="Sun H."/>
            <person name="Tritt A."/>
            <person name="Yoshinaga Y."/>
            <person name="Zwiers L.-H."/>
            <person name="Turgeon B."/>
            <person name="Goodwin S."/>
            <person name="Spatafora J."/>
            <person name="Crous P."/>
            <person name="Grigoriev I."/>
        </authorList>
    </citation>
    <scope>NUCLEOTIDE SEQUENCE</scope>
    <source>
        <strain evidence="1">CBS 525.71</strain>
    </source>
</reference>
<gene>
    <name evidence="1" type="ORF">BU25DRAFT_111849</name>
</gene>